<name>A0A1J1IX03_9DIPT</name>
<accession>A0A1J1IX03</accession>
<feature type="compositionally biased region" description="Low complexity" evidence="1">
    <location>
        <begin position="903"/>
        <end position="916"/>
    </location>
</feature>
<evidence type="ECO:0000256" key="1">
    <source>
        <dbReference type="SAM" id="MobiDB-lite"/>
    </source>
</evidence>
<feature type="region of interest" description="Disordered" evidence="1">
    <location>
        <begin position="80"/>
        <end position="100"/>
    </location>
</feature>
<feature type="compositionally biased region" description="Basic and acidic residues" evidence="1">
    <location>
        <begin position="757"/>
        <end position="770"/>
    </location>
</feature>
<feature type="region of interest" description="Disordered" evidence="1">
    <location>
        <begin position="1004"/>
        <end position="1177"/>
    </location>
</feature>
<gene>
    <name evidence="2" type="primary">putative uncoordinated protein</name>
    <name evidence="2" type="ORF">CLUMA_CG017195</name>
</gene>
<reference evidence="2 3" key="1">
    <citation type="submission" date="2015-04" db="EMBL/GenBank/DDBJ databases">
        <authorList>
            <person name="Syromyatnikov M.Y."/>
            <person name="Popov V.N."/>
        </authorList>
    </citation>
    <scope>NUCLEOTIDE SEQUENCE [LARGE SCALE GENOMIC DNA]</scope>
</reference>
<feature type="region of interest" description="Disordered" evidence="1">
    <location>
        <begin position="838"/>
        <end position="974"/>
    </location>
</feature>
<feature type="compositionally biased region" description="Pro residues" evidence="1">
    <location>
        <begin position="165"/>
        <end position="178"/>
    </location>
</feature>
<feature type="compositionally biased region" description="Polar residues" evidence="1">
    <location>
        <begin position="1004"/>
        <end position="1016"/>
    </location>
</feature>
<dbReference type="AlphaFoldDB" id="A0A1J1IX03"/>
<feature type="compositionally biased region" description="Basic and acidic residues" evidence="1">
    <location>
        <begin position="122"/>
        <end position="150"/>
    </location>
</feature>
<dbReference type="Proteomes" id="UP000183832">
    <property type="component" value="Unassembled WGS sequence"/>
</dbReference>
<feature type="compositionally biased region" description="Basic and acidic residues" evidence="1">
    <location>
        <begin position="917"/>
        <end position="947"/>
    </location>
</feature>
<feature type="region of interest" description="Disordered" evidence="1">
    <location>
        <begin position="114"/>
        <end position="210"/>
    </location>
</feature>
<feature type="compositionally biased region" description="Polar residues" evidence="1">
    <location>
        <begin position="486"/>
        <end position="498"/>
    </location>
</feature>
<dbReference type="STRING" id="568069.A0A1J1IX03"/>
<dbReference type="EMBL" id="CVRI01000061">
    <property type="protein sequence ID" value="CRL04084.1"/>
    <property type="molecule type" value="Genomic_DNA"/>
</dbReference>
<feature type="compositionally biased region" description="Basic and acidic residues" evidence="1">
    <location>
        <begin position="1042"/>
        <end position="1056"/>
    </location>
</feature>
<evidence type="ECO:0000313" key="2">
    <source>
        <dbReference type="EMBL" id="CRL04084.1"/>
    </source>
</evidence>
<feature type="region of interest" description="Disordered" evidence="1">
    <location>
        <begin position="706"/>
        <end position="773"/>
    </location>
</feature>
<keyword evidence="3" id="KW-1185">Reference proteome</keyword>
<feature type="compositionally biased region" description="Basic and acidic residues" evidence="1">
    <location>
        <begin position="888"/>
        <end position="900"/>
    </location>
</feature>
<evidence type="ECO:0000313" key="3">
    <source>
        <dbReference type="Proteomes" id="UP000183832"/>
    </source>
</evidence>
<feature type="compositionally biased region" description="Basic and acidic residues" evidence="1">
    <location>
        <begin position="841"/>
        <end position="875"/>
    </location>
</feature>
<feature type="compositionally biased region" description="Low complexity" evidence="1">
    <location>
        <begin position="1114"/>
        <end position="1124"/>
    </location>
</feature>
<feature type="compositionally biased region" description="Basic residues" evidence="1">
    <location>
        <begin position="1081"/>
        <end position="1090"/>
    </location>
</feature>
<feature type="region of interest" description="Disordered" evidence="1">
    <location>
        <begin position="485"/>
        <end position="504"/>
    </location>
</feature>
<feature type="compositionally biased region" description="Low complexity" evidence="1">
    <location>
        <begin position="729"/>
        <end position="747"/>
    </location>
</feature>
<feature type="compositionally biased region" description="Low complexity" evidence="1">
    <location>
        <begin position="876"/>
        <end position="887"/>
    </location>
</feature>
<proteinExistence type="predicted"/>
<dbReference type="OrthoDB" id="10047816at2759"/>
<organism evidence="2 3">
    <name type="scientific">Clunio marinus</name>
    <dbReference type="NCBI Taxonomy" id="568069"/>
    <lineage>
        <taxon>Eukaryota</taxon>
        <taxon>Metazoa</taxon>
        <taxon>Ecdysozoa</taxon>
        <taxon>Arthropoda</taxon>
        <taxon>Hexapoda</taxon>
        <taxon>Insecta</taxon>
        <taxon>Pterygota</taxon>
        <taxon>Neoptera</taxon>
        <taxon>Endopterygota</taxon>
        <taxon>Diptera</taxon>
        <taxon>Nematocera</taxon>
        <taxon>Chironomoidea</taxon>
        <taxon>Chironomidae</taxon>
        <taxon>Clunio</taxon>
    </lineage>
</organism>
<feature type="compositionally biased region" description="Acidic residues" evidence="1">
    <location>
        <begin position="1096"/>
        <end position="1108"/>
    </location>
</feature>
<sequence length="1200" mass="135037">MPLYSDMYYSYIGNSPLNYSQSPYSLPSYSLSGYTPYTPSPRINSSQRYLPKLTPISEAPLSKHRLAALTRIGSPKSAITRRASPKYAPPRPRRIDTSEIDVSAKRFANRKKSVNPLEEIVEPNKELDREPSTDETPSRCRSTIRRDRALVRLRTVHLRSDRKSPPPQQPTPPPPPPVITTLKEQTPENLEEKNSDIDPGYGSSERSSGSWRKNFEGELDLYDRKVTSPVSKTPGENFFEKYCIRSTPSETDVHYLSIDDLPLDQQDSLRRKSGERLPSFKEICSDISSDKLTDDLNAGELRRRASLIIEEEINKIRHSESGTILCTLESQIPEVEENDDKRKSRKGKKLRQKITAKTSIENPEPIIKAVIANVEIEETSFDVNPMIAVDDVENRVIKLPLRKKKKLPDDTTNITCDDPIVPKSKENVTIAEIKTNVEKDETHKPIVNIKTENVDLNTKLLLEKVAVDEVPGELKKVKKIVKPRTSAKSEVSSSTMNSLRRDPSGDDFWGMIGARETAIFSRRKQQVNEDKKKTIIENSWKEEEDEEMSSLPQVSVEKSVGIDKKVVVDKTKTSIPDLNLKPKTIETKIESSMEIPNVQRKSNQSEKPAENVITKTTTEGKVAPSKVNELKAEQKIVTKNIKSEELLNETDKKSKLNAAKSPNINEIKKEENEEKPLILQPVPKTKKLLNNPKIETDTGLKLLQKKTEMNSSGSPKTPPSMLHKISEVTTPDTTKTTPLKTLKSPLKVDSPQSPTVKKFDFNKSKIESPKTPKTPTQIILKKFDEKKELISVKTLPEPKLALVKDQVVAKPKDDSPTQQLKFTQLKQEPKIASLSTTQELLKTKSKDKIPDAPKLKKTELIDEKSKKANEAEKEMVNVSKSSVNNQSLKKDIKISDETQSNHKTVSTKSKTTLTSLEGRKLEKQEVKDEYKNTQSKIEEPANREESKFANSKSFGKLSKFPTLSNLNSTESCDNEQQHIERVAIDNITIENDQQIDSQSISVLNELKVSSPTPNQVNKKEESESDSEEESSYEDESEESSEEMEKKEFDPQRKVKLDVSQMRKFFGKDEKPLVTLTARPRPLWKIKRNRHAVFSESETESSEEEDDEDTHSTADDSATGSSQSSRKSEKPKKKKESGKSDEGDNITTLLPSLSALDIDGKKKNRLSTSSHDSGFCGIGATAARSPRKALGELQVLVSMTQ</sequence>
<protein>
    <submittedName>
        <fullName evidence="2">CLUMA_CG017195, isoform A</fullName>
    </submittedName>
</protein>
<feature type="compositionally biased region" description="Acidic residues" evidence="1">
    <location>
        <begin position="1022"/>
        <end position="1041"/>
    </location>
</feature>
<feature type="region of interest" description="Disordered" evidence="1">
    <location>
        <begin position="591"/>
        <end position="626"/>
    </location>
</feature>
<feature type="compositionally biased region" description="Polar residues" evidence="1">
    <location>
        <begin position="961"/>
        <end position="971"/>
    </location>
</feature>